<dbReference type="InterPro" id="IPR042255">
    <property type="entry name" value="EutC_N"/>
</dbReference>
<dbReference type="GO" id="GO:0008851">
    <property type="term" value="F:ethanolamine ammonia-lyase activity"/>
    <property type="evidence" value="ECO:0007669"/>
    <property type="project" value="UniProtKB-EC"/>
</dbReference>
<dbReference type="Proteomes" id="UP001611263">
    <property type="component" value="Unassembled WGS sequence"/>
</dbReference>
<keyword evidence="8" id="KW-1185">Reference proteome</keyword>
<reference evidence="7 8" key="1">
    <citation type="submission" date="2024-10" db="EMBL/GenBank/DDBJ databases">
        <title>The Natural Products Discovery Center: Release of the First 8490 Sequenced Strains for Exploring Actinobacteria Biosynthetic Diversity.</title>
        <authorList>
            <person name="Kalkreuter E."/>
            <person name="Kautsar S.A."/>
            <person name="Yang D."/>
            <person name="Bader C.D."/>
            <person name="Teijaro C.N."/>
            <person name="Fluegel L."/>
            <person name="Davis C.M."/>
            <person name="Simpson J.R."/>
            <person name="Lauterbach L."/>
            <person name="Steele A.D."/>
            <person name="Gui C."/>
            <person name="Meng S."/>
            <person name="Li G."/>
            <person name="Viehrig K."/>
            <person name="Ye F."/>
            <person name="Su P."/>
            <person name="Kiefer A.F."/>
            <person name="Nichols A."/>
            <person name="Cepeda A.J."/>
            <person name="Yan W."/>
            <person name="Fan B."/>
            <person name="Jiang Y."/>
            <person name="Adhikari A."/>
            <person name="Zheng C.-J."/>
            <person name="Schuster L."/>
            <person name="Cowan T.M."/>
            <person name="Smanski M.J."/>
            <person name="Chevrette M.G."/>
            <person name="De Carvalho L.P.S."/>
            <person name="Shen B."/>
        </authorList>
    </citation>
    <scope>NUCLEOTIDE SEQUENCE [LARGE SCALE GENOMIC DNA]</scope>
    <source>
        <strain evidence="7 8">NPDC020568</strain>
    </source>
</reference>
<dbReference type="HAMAP" id="MF_00601">
    <property type="entry name" value="EutC"/>
    <property type="match status" value="1"/>
</dbReference>
<name>A0ABW7TF96_9NOCA</name>
<keyword evidence="3 5" id="KW-0170">Cobalt</keyword>
<comment type="similarity">
    <text evidence="5">Belongs to the EutC family.</text>
</comment>
<dbReference type="NCBIfam" id="NF003971">
    <property type="entry name" value="PRK05465.1"/>
    <property type="match status" value="1"/>
</dbReference>
<keyword evidence="2 5" id="KW-0456">Lyase</keyword>
<comment type="pathway">
    <text evidence="5">Amine and polyamine degradation; ethanolamine degradation.</text>
</comment>
<proteinExistence type="inferred from homology"/>
<dbReference type="RefSeq" id="WP_051157727.1">
    <property type="nucleotide sequence ID" value="NZ_JBIRUQ010000001.1"/>
</dbReference>
<evidence type="ECO:0000256" key="3">
    <source>
        <dbReference type="ARBA" id="ARBA00023285"/>
    </source>
</evidence>
<comment type="function">
    <text evidence="5">Catalyzes the deamination of various vicinal amino-alcohols to oxo compounds. Allows this organism to utilize ethanolamine as the sole source of nitrogen and carbon in the presence of external vitamin B12.</text>
</comment>
<comment type="caution">
    <text evidence="7">The sequence shown here is derived from an EMBL/GenBank/DDBJ whole genome shotgun (WGS) entry which is preliminary data.</text>
</comment>
<feature type="region of interest" description="Disordered" evidence="6">
    <location>
        <begin position="250"/>
        <end position="274"/>
    </location>
</feature>
<accession>A0ABW7TF96</accession>
<dbReference type="PANTHER" id="PTHR39330">
    <property type="entry name" value="ETHANOLAMINE AMMONIA-LYASE LIGHT CHAIN"/>
    <property type="match status" value="1"/>
</dbReference>
<gene>
    <name evidence="5 7" type="primary">eutC</name>
    <name evidence="7" type="ORF">ACH4WX_03140</name>
</gene>
<comment type="subcellular location">
    <subcellularLocation>
        <location evidence="5">Bacterial microcompartment</location>
    </subcellularLocation>
</comment>
<dbReference type="GeneID" id="93506054"/>
<dbReference type="InterPro" id="IPR009246">
    <property type="entry name" value="EutC"/>
</dbReference>
<evidence type="ECO:0000256" key="2">
    <source>
        <dbReference type="ARBA" id="ARBA00023239"/>
    </source>
</evidence>
<sequence>MGIGSDGYRAETDSGHTFWTGLRTLTQARIGLGRAGDALPTRRVLEFAAAHARARDAVHTALDVTALSERVAALGLGEPRHVPSRARDRAEYLRRPDLGRLPAEGPIPLDPIPSGPENGPSIGVVLADGLSARALTEHGPPLLEAIVELLRPRYSVAVPVVATQARVALGDHIGAALGVATVLVLIGERPGLSVADSLGVYLTHRPRPGATDADRNCVSNIHPPEGLDYRRAAEVTAGLVDGAHRLGRSGVELKDTSRDPVLPGPAGTLDDGER</sequence>
<evidence type="ECO:0000313" key="7">
    <source>
        <dbReference type="EMBL" id="MFI1459701.1"/>
    </source>
</evidence>
<dbReference type="PIRSF" id="PIRSF018982">
    <property type="entry name" value="EutC"/>
    <property type="match status" value="1"/>
</dbReference>
<dbReference type="EMBL" id="JBIRUQ010000001">
    <property type="protein sequence ID" value="MFI1459701.1"/>
    <property type="molecule type" value="Genomic_DNA"/>
</dbReference>
<dbReference type="Gene3D" id="3.40.50.11240">
    <property type="entry name" value="Ethanolamine ammonia-lyase light chain (EutC)"/>
    <property type="match status" value="1"/>
</dbReference>
<evidence type="ECO:0000313" key="8">
    <source>
        <dbReference type="Proteomes" id="UP001611263"/>
    </source>
</evidence>
<dbReference type="Gene3D" id="1.10.30.40">
    <property type="entry name" value="Ethanolamine ammonia-lyase light chain (EutC), N-terminal domain"/>
    <property type="match status" value="1"/>
</dbReference>
<dbReference type="EC" id="4.3.1.7" evidence="5"/>
<dbReference type="Pfam" id="PF05985">
    <property type="entry name" value="EutC"/>
    <property type="match status" value="1"/>
</dbReference>
<keyword evidence="1 5" id="KW-0846">Cobalamin</keyword>
<feature type="binding site" evidence="5">
    <location>
        <position position="217"/>
    </location>
    <ligand>
        <name>adenosylcob(III)alamin</name>
        <dbReference type="ChEBI" id="CHEBI:18408"/>
    </ligand>
</feature>
<comment type="cofactor">
    <cofactor evidence="5">
        <name>adenosylcob(III)alamin</name>
        <dbReference type="ChEBI" id="CHEBI:18408"/>
    </cofactor>
    <text evidence="5">Binds between the large and small subunits.</text>
</comment>
<evidence type="ECO:0000256" key="5">
    <source>
        <dbReference type="HAMAP-Rule" id="MF_00601"/>
    </source>
</evidence>
<keyword evidence="4 5" id="KW-1283">Bacterial microcompartment</keyword>
<protein>
    <recommendedName>
        <fullName evidence="5">Ethanolamine ammonia-lyase small subunit</fullName>
        <shortName evidence="5">EAL small subunit</shortName>
        <ecNumber evidence="5">4.3.1.7</ecNumber>
    </recommendedName>
</protein>
<organism evidence="7 8">
    <name type="scientific">Nocardia carnea</name>
    <dbReference type="NCBI Taxonomy" id="37328"/>
    <lineage>
        <taxon>Bacteria</taxon>
        <taxon>Bacillati</taxon>
        <taxon>Actinomycetota</taxon>
        <taxon>Actinomycetes</taxon>
        <taxon>Mycobacteriales</taxon>
        <taxon>Nocardiaceae</taxon>
        <taxon>Nocardia</taxon>
    </lineage>
</organism>
<feature type="binding site" evidence="5">
    <location>
        <position position="167"/>
    </location>
    <ligand>
        <name>adenosylcob(III)alamin</name>
        <dbReference type="ChEBI" id="CHEBI:18408"/>
    </ligand>
</feature>
<feature type="binding site" evidence="5">
    <location>
        <position position="188"/>
    </location>
    <ligand>
        <name>adenosylcob(III)alamin</name>
        <dbReference type="ChEBI" id="CHEBI:18408"/>
    </ligand>
</feature>
<dbReference type="PANTHER" id="PTHR39330:SF1">
    <property type="entry name" value="ETHANOLAMINE AMMONIA-LYASE SMALL SUBUNIT"/>
    <property type="match status" value="1"/>
</dbReference>
<comment type="subunit">
    <text evidence="5">The basic unit is a heterodimer which dimerizes to form tetramers. The heterotetramers trimerize; 6 large subunits form a core ring with 6 small subunits projecting outwards.</text>
</comment>
<dbReference type="InterPro" id="IPR042251">
    <property type="entry name" value="EutC_C"/>
</dbReference>
<comment type="catalytic activity">
    <reaction evidence="5">
        <text>ethanolamine = acetaldehyde + NH4(+)</text>
        <dbReference type="Rhea" id="RHEA:15313"/>
        <dbReference type="ChEBI" id="CHEBI:15343"/>
        <dbReference type="ChEBI" id="CHEBI:28938"/>
        <dbReference type="ChEBI" id="CHEBI:57603"/>
        <dbReference type="EC" id="4.3.1.7"/>
    </reaction>
</comment>
<evidence type="ECO:0000256" key="6">
    <source>
        <dbReference type="SAM" id="MobiDB-lite"/>
    </source>
</evidence>
<evidence type="ECO:0000256" key="4">
    <source>
        <dbReference type="ARBA" id="ARBA00024446"/>
    </source>
</evidence>
<evidence type="ECO:0000256" key="1">
    <source>
        <dbReference type="ARBA" id="ARBA00022628"/>
    </source>
</evidence>